<dbReference type="HAMAP" id="MF_00047">
    <property type="entry name" value="Dala_Dala_lig"/>
    <property type="match status" value="1"/>
</dbReference>
<evidence type="ECO:0000256" key="9">
    <source>
        <dbReference type="ARBA" id="ARBA00022960"/>
    </source>
</evidence>
<keyword evidence="7 14" id="KW-0067">ATP-binding</keyword>
<dbReference type="Pfam" id="PF07478">
    <property type="entry name" value="Dala_Dala_lig_C"/>
    <property type="match status" value="1"/>
</dbReference>
<dbReference type="InterPro" id="IPR013815">
    <property type="entry name" value="ATP_grasp_subdomain_1"/>
</dbReference>
<dbReference type="Proteomes" id="UP001164305">
    <property type="component" value="Chromosome"/>
</dbReference>
<evidence type="ECO:0000256" key="14">
    <source>
        <dbReference type="PROSITE-ProRule" id="PRU00409"/>
    </source>
</evidence>
<keyword evidence="12 13" id="KW-0961">Cell wall biogenesis/degradation</keyword>
<evidence type="ECO:0000256" key="11">
    <source>
        <dbReference type="ARBA" id="ARBA00023211"/>
    </source>
</evidence>
<evidence type="ECO:0000256" key="4">
    <source>
        <dbReference type="ARBA" id="ARBA00022598"/>
    </source>
</evidence>
<keyword evidence="10 13" id="KW-0573">Peptidoglycan synthesis</keyword>
<dbReference type="InterPro" id="IPR011761">
    <property type="entry name" value="ATP-grasp"/>
</dbReference>
<keyword evidence="6 14" id="KW-0547">Nucleotide-binding</keyword>
<dbReference type="PANTHER" id="PTHR23132:SF25">
    <property type="entry name" value="D-ALANINE--D-ALANINE LIGASE A"/>
    <property type="match status" value="1"/>
</dbReference>
<dbReference type="InterPro" id="IPR011095">
    <property type="entry name" value="Dala_Dala_lig_C"/>
</dbReference>
<keyword evidence="8" id="KW-0460">Magnesium</keyword>
<evidence type="ECO:0000256" key="8">
    <source>
        <dbReference type="ARBA" id="ARBA00022842"/>
    </source>
</evidence>
<keyword evidence="5" id="KW-0479">Metal-binding</keyword>
<organism evidence="16 17">
    <name type="scientific">Brachybacterium huguangmaarense</name>
    <dbReference type="NCBI Taxonomy" id="1652028"/>
    <lineage>
        <taxon>Bacteria</taxon>
        <taxon>Bacillati</taxon>
        <taxon>Actinomycetota</taxon>
        <taxon>Actinomycetes</taxon>
        <taxon>Micrococcales</taxon>
        <taxon>Dermabacteraceae</taxon>
        <taxon>Brachybacterium</taxon>
    </lineage>
</organism>
<evidence type="ECO:0000259" key="15">
    <source>
        <dbReference type="PROSITE" id="PS50975"/>
    </source>
</evidence>
<comment type="cofactor">
    <cofactor evidence="1">
        <name>Mn(2+)</name>
        <dbReference type="ChEBI" id="CHEBI:29035"/>
    </cofactor>
</comment>
<feature type="domain" description="ATP-grasp" evidence="15">
    <location>
        <begin position="150"/>
        <end position="361"/>
    </location>
</feature>
<evidence type="ECO:0000256" key="5">
    <source>
        <dbReference type="ARBA" id="ARBA00022723"/>
    </source>
</evidence>
<evidence type="ECO:0000256" key="13">
    <source>
        <dbReference type="HAMAP-Rule" id="MF_00047"/>
    </source>
</evidence>
<dbReference type="InterPro" id="IPR011127">
    <property type="entry name" value="Dala_Dala_lig_N"/>
</dbReference>
<keyword evidence="9 13" id="KW-0133">Cell shape</keyword>
<dbReference type="Gene3D" id="3.30.470.20">
    <property type="entry name" value="ATP-grasp fold, B domain"/>
    <property type="match status" value="1"/>
</dbReference>
<dbReference type="Gene3D" id="3.40.50.20">
    <property type="match status" value="1"/>
</dbReference>
<dbReference type="RefSeq" id="WP_263593283.1">
    <property type="nucleotide sequence ID" value="NZ_CP107020.1"/>
</dbReference>
<dbReference type="NCBIfam" id="TIGR01205">
    <property type="entry name" value="D_ala_D_alaTIGR"/>
    <property type="match status" value="1"/>
</dbReference>
<name>A0ABY6FYP6_9MICO</name>
<dbReference type="PANTHER" id="PTHR23132">
    <property type="entry name" value="D-ALANINE--D-ALANINE LIGASE"/>
    <property type="match status" value="1"/>
</dbReference>
<dbReference type="SUPFAM" id="SSF52440">
    <property type="entry name" value="PreATP-grasp domain"/>
    <property type="match status" value="1"/>
</dbReference>
<comment type="catalytic activity">
    <reaction evidence="13">
        <text>2 D-alanine + ATP = D-alanyl-D-alanine + ADP + phosphate + H(+)</text>
        <dbReference type="Rhea" id="RHEA:11224"/>
        <dbReference type="ChEBI" id="CHEBI:15378"/>
        <dbReference type="ChEBI" id="CHEBI:30616"/>
        <dbReference type="ChEBI" id="CHEBI:43474"/>
        <dbReference type="ChEBI" id="CHEBI:57416"/>
        <dbReference type="ChEBI" id="CHEBI:57822"/>
        <dbReference type="ChEBI" id="CHEBI:456216"/>
        <dbReference type="EC" id="6.3.2.4"/>
    </reaction>
</comment>
<dbReference type="EC" id="6.3.2.4" evidence="13"/>
<dbReference type="GO" id="GO:0016874">
    <property type="term" value="F:ligase activity"/>
    <property type="evidence" value="ECO:0007669"/>
    <property type="project" value="UniProtKB-KW"/>
</dbReference>
<evidence type="ECO:0000256" key="2">
    <source>
        <dbReference type="ARBA" id="ARBA00001946"/>
    </source>
</evidence>
<keyword evidence="4 13" id="KW-0436">Ligase</keyword>
<dbReference type="Pfam" id="PF01820">
    <property type="entry name" value="Dala_Dala_lig_N"/>
    <property type="match status" value="1"/>
</dbReference>
<comment type="cofactor">
    <cofactor evidence="2">
        <name>Mg(2+)</name>
        <dbReference type="ChEBI" id="CHEBI:18420"/>
    </cofactor>
</comment>
<reference evidence="16" key="1">
    <citation type="submission" date="2022-10" db="EMBL/GenBank/DDBJ databases">
        <title>Whole-Genome Sequencing of Brachybacterium huguangmaarense BRM-3, Isolated from Betula schmidtii.</title>
        <authorList>
            <person name="Haam D."/>
        </authorList>
    </citation>
    <scope>NUCLEOTIDE SEQUENCE</scope>
    <source>
        <strain evidence="16">BRM-3</strain>
    </source>
</reference>
<protein>
    <recommendedName>
        <fullName evidence="13">D-alanine--D-alanine ligase</fullName>
        <ecNumber evidence="13">6.3.2.4</ecNumber>
    </recommendedName>
    <alternativeName>
        <fullName evidence="13">D-Ala-D-Ala ligase</fullName>
    </alternativeName>
    <alternativeName>
        <fullName evidence="13">D-alanylalanine synthetase</fullName>
    </alternativeName>
</protein>
<dbReference type="Gene3D" id="3.30.1490.20">
    <property type="entry name" value="ATP-grasp fold, A domain"/>
    <property type="match status" value="1"/>
</dbReference>
<comment type="function">
    <text evidence="13">Cell wall formation.</text>
</comment>
<keyword evidence="13" id="KW-0963">Cytoplasm</keyword>
<dbReference type="SUPFAM" id="SSF56059">
    <property type="entry name" value="Glutathione synthetase ATP-binding domain-like"/>
    <property type="match status" value="1"/>
</dbReference>
<accession>A0ABY6FYP6</accession>
<dbReference type="PROSITE" id="PS00843">
    <property type="entry name" value="DALA_DALA_LIGASE_1"/>
    <property type="match status" value="1"/>
</dbReference>
<sequence length="371" mass="39598">MRATVALLFGGRSAEHGISCVTAGGFLAAIDRDRYDVVAVGITRDGRLVLASDDPAHWQIEDGQAPEVPADGDEVLLPARVHRPGLRSELRVIRDGRVEHLADIDVVLPLLHGPYGEDGTVQGLLDLFDIPYVGSGVLASATCMDKAATKAALRTAGIPCARDVVVTEDAWAADAAGVAERIRRDLQLPWFVKPARAGSSIGVTRVADPAELDHAMKTAFAEDPKVLVEQGVVGREVECGVLQGAPGEGARTTAPGEVRIGDDLDFYDYESKYFGKGTVDIEVPAQLTGEQIAAVRAIASHAFAALGLEGLARVDTFVTADGQVLVNEVNTMPGFTPFSMFPVLWDHMGLSYPDLISELIELARTRRIGLR</sequence>
<evidence type="ECO:0000256" key="12">
    <source>
        <dbReference type="ARBA" id="ARBA00023316"/>
    </source>
</evidence>
<dbReference type="InterPro" id="IPR000291">
    <property type="entry name" value="D-Ala_lig_Van_CS"/>
</dbReference>
<evidence type="ECO:0000313" key="16">
    <source>
        <dbReference type="EMBL" id="UYG16070.1"/>
    </source>
</evidence>
<evidence type="ECO:0000313" key="17">
    <source>
        <dbReference type="Proteomes" id="UP001164305"/>
    </source>
</evidence>
<dbReference type="EMBL" id="CP107020">
    <property type="protein sequence ID" value="UYG16070.1"/>
    <property type="molecule type" value="Genomic_DNA"/>
</dbReference>
<comment type="pathway">
    <text evidence="13">Cell wall biogenesis; peptidoglycan biosynthesis.</text>
</comment>
<dbReference type="NCBIfam" id="NF002528">
    <property type="entry name" value="PRK01966.1-4"/>
    <property type="match status" value="1"/>
</dbReference>
<evidence type="ECO:0000256" key="10">
    <source>
        <dbReference type="ARBA" id="ARBA00022984"/>
    </source>
</evidence>
<proteinExistence type="inferred from homology"/>
<dbReference type="PROSITE" id="PS00844">
    <property type="entry name" value="DALA_DALA_LIGASE_2"/>
    <property type="match status" value="1"/>
</dbReference>
<evidence type="ECO:0000256" key="6">
    <source>
        <dbReference type="ARBA" id="ARBA00022741"/>
    </source>
</evidence>
<evidence type="ECO:0000256" key="7">
    <source>
        <dbReference type="ARBA" id="ARBA00022840"/>
    </source>
</evidence>
<dbReference type="PROSITE" id="PS50975">
    <property type="entry name" value="ATP_GRASP"/>
    <property type="match status" value="1"/>
</dbReference>
<keyword evidence="17" id="KW-1185">Reference proteome</keyword>
<dbReference type="InterPro" id="IPR016185">
    <property type="entry name" value="PreATP-grasp_dom_sf"/>
</dbReference>
<evidence type="ECO:0000256" key="3">
    <source>
        <dbReference type="ARBA" id="ARBA00010871"/>
    </source>
</evidence>
<comment type="subcellular location">
    <subcellularLocation>
        <location evidence="13">Cytoplasm</location>
    </subcellularLocation>
</comment>
<keyword evidence="11" id="KW-0464">Manganese</keyword>
<comment type="similarity">
    <text evidence="3 13">Belongs to the D-alanine--D-alanine ligase family.</text>
</comment>
<gene>
    <name evidence="13" type="primary">ddl</name>
    <name evidence="16" type="ORF">BRM3_10590</name>
</gene>
<dbReference type="PIRSF" id="PIRSF039102">
    <property type="entry name" value="Ddl/VanB"/>
    <property type="match status" value="1"/>
</dbReference>
<dbReference type="InterPro" id="IPR005905">
    <property type="entry name" value="D_ala_D_ala"/>
</dbReference>
<evidence type="ECO:0000256" key="1">
    <source>
        <dbReference type="ARBA" id="ARBA00001936"/>
    </source>
</evidence>